<organism evidence="2 3">
    <name type="scientific">Luteipulveratus flavus</name>
    <dbReference type="NCBI Taxonomy" id="3031728"/>
    <lineage>
        <taxon>Bacteria</taxon>
        <taxon>Bacillati</taxon>
        <taxon>Actinomycetota</taxon>
        <taxon>Actinomycetes</taxon>
        <taxon>Micrococcales</taxon>
        <taxon>Dermacoccaceae</taxon>
        <taxon>Luteipulveratus</taxon>
    </lineage>
</organism>
<keyword evidence="3" id="KW-1185">Reference proteome</keyword>
<dbReference type="Proteomes" id="UP001528912">
    <property type="component" value="Unassembled WGS sequence"/>
</dbReference>
<protein>
    <submittedName>
        <fullName evidence="2">Hemerythrin domain-containing protein</fullName>
    </submittedName>
</protein>
<feature type="domain" description="Hemerythrin-like" evidence="1">
    <location>
        <begin position="15"/>
        <end position="128"/>
    </location>
</feature>
<dbReference type="Gene3D" id="1.20.120.520">
    <property type="entry name" value="nmb1532 protein domain like"/>
    <property type="match status" value="1"/>
</dbReference>
<dbReference type="RefSeq" id="WP_277192248.1">
    <property type="nucleotide sequence ID" value="NZ_JAROAV010000028.1"/>
</dbReference>
<proteinExistence type="predicted"/>
<dbReference type="InterPro" id="IPR012312">
    <property type="entry name" value="Hemerythrin-like"/>
</dbReference>
<dbReference type="Pfam" id="PF01814">
    <property type="entry name" value="Hemerythrin"/>
    <property type="match status" value="1"/>
</dbReference>
<name>A0ABT6C7M9_9MICO</name>
<evidence type="ECO:0000313" key="2">
    <source>
        <dbReference type="EMBL" id="MDF8264870.1"/>
    </source>
</evidence>
<evidence type="ECO:0000313" key="3">
    <source>
        <dbReference type="Proteomes" id="UP001528912"/>
    </source>
</evidence>
<dbReference type="EMBL" id="JAROAV010000028">
    <property type="protein sequence ID" value="MDF8264870.1"/>
    <property type="molecule type" value="Genomic_DNA"/>
</dbReference>
<sequence length="175" mass="19032">MAAVTAVALQDLKSELSSQHQQIRAMLRSVATSSGAPRAEAFDQLRTFLAVHEAAEQEHLHPIPRADGGQDVPLIDERVSEEDDAAAGMTRLEALDIGSDAFSTAFAPWADAVTAHTEAEEHQEIPALQGLVDEDAVTAATAQLRRVPHLADSTRTAEPFADQLKRARREFREDD</sequence>
<evidence type="ECO:0000259" key="1">
    <source>
        <dbReference type="Pfam" id="PF01814"/>
    </source>
</evidence>
<accession>A0ABT6C7M9</accession>
<comment type="caution">
    <text evidence="2">The sequence shown here is derived from an EMBL/GenBank/DDBJ whole genome shotgun (WGS) entry which is preliminary data.</text>
</comment>
<reference evidence="2 3" key="1">
    <citation type="submission" date="2023-03" db="EMBL/GenBank/DDBJ databases">
        <title>YIM 133296 draft genome.</title>
        <authorList>
            <person name="Xiong L."/>
        </authorList>
    </citation>
    <scope>NUCLEOTIDE SEQUENCE [LARGE SCALE GENOMIC DNA]</scope>
    <source>
        <strain evidence="2 3">YIM 133296</strain>
    </source>
</reference>
<gene>
    <name evidence="2" type="ORF">P4R38_11495</name>
</gene>